<reference evidence="2" key="1">
    <citation type="submission" date="2022-06" db="EMBL/GenBank/DDBJ databases">
        <authorList>
            <person name="Berger JAMES D."/>
            <person name="Berger JAMES D."/>
        </authorList>
    </citation>
    <scope>NUCLEOTIDE SEQUENCE [LARGE SCALE GENOMIC DNA]</scope>
</reference>
<accession>A0A183VSD8</accession>
<evidence type="ECO:0000313" key="3">
    <source>
        <dbReference type="WBParaSite" id="TREG1_85000.1"/>
    </source>
</evidence>
<evidence type="ECO:0000313" key="2">
    <source>
        <dbReference type="Proteomes" id="UP000050795"/>
    </source>
</evidence>
<sequence>MSNRWNICIESFPNHDSSINDSLSEGKKMLPVSNRSYNDENDYRSSTINPTVNRPVLRSINDYSPNQQSSKQPDNRPIQIIRYVSLSKLPTTEDKCFQTLTNDQLERQYSLSTQASSHSNLSCNENFENCRSLRRYKSANSFSPQKVNWQEPIKSPMIAPRNTSPPPSRRKNTYDKSDHDIHMSRNKELIQPEICIKSKLQQGVKHYICIEHGRNST</sequence>
<dbReference type="WBParaSite" id="TREG1_85000.1">
    <property type="protein sequence ID" value="TREG1_85000.1"/>
    <property type="gene ID" value="TREG1_85000"/>
</dbReference>
<keyword evidence="2" id="KW-1185">Reference proteome</keyword>
<name>A0A183VSD8_TRIRE</name>
<evidence type="ECO:0000256" key="1">
    <source>
        <dbReference type="SAM" id="MobiDB-lite"/>
    </source>
</evidence>
<organism evidence="2 3">
    <name type="scientific">Trichobilharzia regenti</name>
    <name type="common">Nasal bird schistosome</name>
    <dbReference type="NCBI Taxonomy" id="157069"/>
    <lineage>
        <taxon>Eukaryota</taxon>
        <taxon>Metazoa</taxon>
        <taxon>Spiralia</taxon>
        <taxon>Lophotrochozoa</taxon>
        <taxon>Platyhelminthes</taxon>
        <taxon>Trematoda</taxon>
        <taxon>Digenea</taxon>
        <taxon>Strigeidida</taxon>
        <taxon>Schistosomatoidea</taxon>
        <taxon>Schistosomatidae</taxon>
        <taxon>Trichobilharzia</taxon>
    </lineage>
</organism>
<dbReference type="AlphaFoldDB" id="A0A183VSD8"/>
<feature type="region of interest" description="Disordered" evidence="1">
    <location>
        <begin position="30"/>
        <end position="78"/>
    </location>
</feature>
<dbReference type="Proteomes" id="UP000050795">
    <property type="component" value="Unassembled WGS sequence"/>
</dbReference>
<feature type="compositionally biased region" description="Polar residues" evidence="1">
    <location>
        <begin position="61"/>
        <end position="72"/>
    </location>
</feature>
<reference evidence="3" key="2">
    <citation type="submission" date="2023-11" db="UniProtKB">
        <authorList>
            <consortium name="WormBaseParasite"/>
        </authorList>
    </citation>
    <scope>IDENTIFICATION</scope>
</reference>
<feature type="region of interest" description="Disordered" evidence="1">
    <location>
        <begin position="153"/>
        <end position="177"/>
    </location>
</feature>
<dbReference type="OrthoDB" id="6226193at2759"/>
<proteinExistence type="predicted"/>
<protein>
    <submittedName>
        <fullName evidence="3">Uncharacterized protein</fullName>
    </submittedName>
</protein>